<feature type="chain" id="PRO_5044709669" evidence="5">
    <location>
        <begin position="21"/>
        <end position="517"/>
    </location>
</feature>
<evidence type="ECO:0000313" key="8">
    <source>
        <dbReference type="Proteomes" id="UP001318040"/>
    </source>
</evidence>
<feature type="domain" description="EGF-like" evidence="6">
    <location>
        <begin position="85"/>
        <end position="122"/>
    </location>
</feature>
<dbReference type="Proteomes" id="UP001318040">
    <property type="component" value="Chromosome 25"/>
</dbReference>
<dbReference type="InterPro" id="IPR042235">
    <property type="entry name" value="ZP-C_dom"/>
</dbReference>
<protein>
    <submittedName>
        <fullName evidence="9 10">Uromodulin-like</fullName>
    </submittedName>
</protein>
<dbReference type="SMART" id="SM00181">
    <property type="entry name" value="EGF"/>
    <property type="match status" value="1"/>
</dbReference>
<feature type="signal peptide" evidence="5">
    <location>
        <begin position="1"/>
        <end position="20"/>
    </location>
</feature>
<dbReference type="Gene3D" id="2.10.25.10">
    <property type="entry name" value="Laminin"/>
    <property type="match status" value="1"/>
</dbReference>
<dbReference type="PANTHER" id="PTHR14002:SF53">
    <property type="entry name" value="UROMODULIN"/>
    <property type="match status" value="1"/>
</dbReference>
<gene>
    <name evidence="9 10" type="primary">LOC116945978</name>
</gene>
<accession>A0AAJ7X0B7</accession>
<keyword evidence="4" id="KW-0472">Membrane</keyword>
<dbReference type="PANTHER" id="PTHR14002">
    <property type="entry name" value="ENDOGLIN/TGF-BETA RECEPTOR TYPE III"/>
    <property type="match status" value="1"/>
</dbReference>
<evidence type="ECO:0000259" key="6">
    <source>
        <dbReference type="PROSITE" id="PS50026"/>
    </source>
</evidence>
<sequence length="517" mass="54958">MAPVALALLFAVAFATGASAQDALPAAINSTAATQPLAATNSSTAASTITTSLPTTALVSSSTAVSAITAGVTKGDQTARPVLDTHPACLPGVCQNGGLCGVTPQGSYVCTCFHGYTGRNCSEVSLRVDCGASEVSASLENDFLAWHNITATTVVLARHSSLDAVPSEACLARKSVSQGVSHLLMKQTHGREECGAKMMVNDTHVNIAYQVIIGNRSDVIERIYFVLDFSCVYPLEERVASDVAVTSALLTFIIPEMDGVLRVAMALYRSANFSQADRYAVSPRLSSFDRIYVRVFLHMHSKDKETDAKGDFNLLLVNCWCTPSDNASDPINHKLFNDGCPSDQTAYFHSVNGNDSHVDFSVQMLKFIGIQYQLVYIHCSVRVCFSVNSTQCVPGCQGGRVKRHTRKADTFEGVLSIGPMRIVDDEVEIEVTQSTHGLSTPILVPLLLVAAFAGALISLGCFVATRRGTRQLRAAADDNLGGQPPSYGTACGPPGNLQLPDASVTGETLPKTKIVVS</sequence>
<dbReference type="PROSITE" id="PS00022">
    <property type="entry name" value="EGF_1"/>
    <property type="match status" value="1"/>
</dbReference>
<dbReference type="KEGG" id="pmrn:116945978"/>
<dbReference type="CDD" id="cd00054">
    <property type="entry name" value="EGF_CA"/>
    <property type="match status" value="1"/>
</dbReference>
<keyword evidence="4" id="KW-1133">Transmembrane helix</keyword>
<feature type="domain" description="ZP" evidence="7">
    <location>
        <begin position="129"/>
        <end position="403"/>
    </location>
</feature>
<evidence type="ECO:0000256" key="2">
    <source>
        <dbReference type="ARBA" id="ARBA00023157"/>
    </source>
</evidence>
<dbReference type="AlphaFoldDB" id="A0AAJ7X0B7"/>
<evidence type="ECO:0000256" key="4">
    <source>
        <dbReference type="SAM" id="Phobius"/>
    </source>
</evidence>
<name>A0AAJ7X0B7_PETMA</name>
<organism evidence="8 10">
    <name type="scientific">Petromyzon marinus</name>
    <name type="common">Sea lamprey</name>
    <dbReference type="NCBI Taxonomy" id="7757"/>
    <lineage>
        <taxon>Eukaryota</taxon>
        <taxon>Metazoa</taxon>
        <taxon>Chordata</taxon>
        <taxon>Craniata</taxon>
        <taxon>Vertebrata</taxon>
        <taxon>Cyclostomata</taxon>
        <taxon>Hyperoartia</taxon>
        <taxon>Petromyzontiformes</taxon>
        <taxon>Petromyzontidae</taxon>
        <taxon>Petromyzon</taxon>
    </lineage>
</organism>
<comment type="caution">
    <text evidence="3">Lacks conserved residue(s) required for the propagation of feature annotation.</text>
</comment>
<evidence type="ECO:0000256" key="3">
    <source>
        <dbReference type="PROSITE-ProRule" id="PRU00076"/>
    </source>
</evidence>
<evidence type="ECO:0000259" key="7">
    <source>
        <dbReference type="PROSITE" id="PS51034"/>
    </source>
</evidence>
<evidence type="ECO:0000256" key="5">
    <source>
        <dbReference type="SAM" id="SignalP"/>
    </source>
</evidence>
<feature type="transmembrane region" description="Helical" evidence="4">
    <location>
        <begin position="442"/>
        <end position="464"/>
    </location>
</feature>
<dbReference type="Pfam" id="PF00008">
    <property type="entry name" value="EGF"/>
    <property type="match status" value="1"/>
</dbReference>
<keyword evidence="4" id="KW-0812">Transmembrane</keyword>
<dbReference type="Gene3D" id="2.60.40.4100">
    <property type="entry name" value="Zona pellucida, ZP-C domain"/>
    <property type="match status" value="1"/>
</dbReference>
<dbReference type="RefSeq" id="XP_032816604.1">
    <property type="nucleotide sequence ID" value="XM_032960713.1"/>
</dbReference>
<dbReference type="PROSITE" id="PS01186">
    <property type="entry name" value="EGF_2"/>
    <property type="match status" value="1"/>
</dbReference>
<dbReference type="InterPro" id="IPR001507">
    <property type="entry name" value="ZP_dom"/>
</dbReference>
<keyword evidence="2 3" id="KW-1015">Disulfide bond</keyword>
<dbReference type="Pfam" id="PF00100">
    <property type="entry name" value="Zona_pellucida"/>
    <property type="match status" value="1"/>
</dbReference>
<keyword evidence="1 5" id="KW-0732">Signal</keyword>
<keyword evidence="8" id="KW-1185">Reference proteome</keyword>
<dbReference type="PROSITE" id="PS50026">
    <property type="entry name" value="EGF_3"/>
    <property type="match status" value="1"/>
</dbReference>
<feature type="disulfide bond" evidence="3">
    <location>
        <begin position="112"/>
        <end position="121"/>
    </location>
</feature>
<evidence type="ECO:0000313" key="10">
    <source>
        <dbReference type="RefSeq" id="XP_032816605.1"/>
    </source>
</evidence>
<reference evidence="9 10" key="1">
    <citation type="submission" date="2025-04" db="UniProtKB">
        <authorList>
            <consortium name="RefSeq"/>
        </authorList>
    </citation>
    <scope>IDENTIFICATION</scope>
    <source>
        <tissue evidence="9 10">Sperm</tissue>
    </source>
</reference>
<dbReference type="InterPro" id="IPR055355">
    <property type="entry name" value="ZP-C"/>
</dbReference>
<dbReference type="RefSeq" id="XP_032816605.1">
    <property type="nucleotide sequence ID" value="XM_032960714.1"/>
</dbReference>
<proteinExistence type="predicted"/>
<dbReference type="PROSITE" id="PS51034">
    <property type="entry name" value="ZP_2"/>
    <property type="match status" value="1"/>
</dbReference>
<dbReference type="Gene3D" id="2.60.40.3210">
    <property type="entry name" value="Zona pellucida, ZP-N domain"/>
    <property type="match status" value="1"/>
</dbReference>
<evidence type="ECO:0000256" key="1">
    <source>
        <dbReference type="ARBA" id="ARBA00022729"/>
    </source>
</evidence>
<dbReference type="SMART" id="SM00241">
    <property type="entry name" value="ZP"/>
    <property type="match status" value="1"/>
</dbReference>
<dbReference type="InterPro" id="IPR000742">
    <property type="entry name" value="EGF"/>
</dbReference>
<keyword evidence="3" id="KW-0245">EGF-like domain</keyword>
<dbReference type="SUPFAM" id="SSF57196">
    <property type="entry name" value="EGF/Laminin"/>
    <property type="match status" value="1"/>
</dbReference>
<evidence type="ECO:0000313" key="9">
    <source>
        <dbReference type="RefSeq" id="XP_032816604.1"/>
    </source>
</evidence>